<dbReference type="EMBL" id="JARBHB010000003">
    <property type="protein sequence ID" value="KAJ8888188.1"/>
    <property type="molecule type" value="Genomic_DNA"/>
</dbReference>
<organism evidence="2 3">
    <name type="scientific">Dryococelus australis</name>
    <dbReference type="NCBI Taxonomy" id="614101"/>
    <lineage>
        <taxon>Eukaryota</taxon>
        <taxon>Metazoa</taxon>
        <taxon>Ecdysozoa</taxon>
        <taxon>Arthropoda</taxon>
        <taxon>Hexapoda</taxon>
        <taxon>Insecta</taxon>
        <taxon>Pterygota</taxon>
        <taxon>Neoptera</taxon>
        <taxon>Polyneoptera</taxon>
        <taxon>Phasmatodea</taxon>
        <taxon>Verophasmatodea</taxon>
        <taxon>Anareolatae</taxon>
        <taxon>Phasmatidae</taxon>
        <taxon>Eurycanthinae</taxon>
        <taxon>Dryococelus</taxon>
    </lineage>
</organism>
<evidence type="ECO:0000313" key="3">
    <source>
        <dbReference type="Proteomes" id="UP001159363"/>
    </source>
</evidence>
<evidence type="ECO:0000256" key="1">
    <source>
        <dbReference type="SAM" id="MobiDB-lite"/>
    </source>
</evidence>
<reference evidence="2 3" key="1">
    <citation type="submission" date="2023-02" db="EMBL/GenBank/DDBJ databases">
        <title>LHISI_Scaffold_Assembly.</title>
        <authorList>
            <person name="Stuart O.P."/>
            <person name="Cleave R."/>
            <person name="Magrath M.J.L."/>
            <person name="Mikheyev A.S."/>
        </authorList>
    </citation>
    <scope>NUCLEOTIDE SEQUENCE [LARGE SCALE GENOMIC DNA]</scope>
    <source>
        <strain evidence="2">Daus_M_001</strain>
        <tissue evidence="2">Leg muscle</tissue>
    </source>
</reference>
<name>A0ABQ9HWK2_9NEOP</name>
<proteinExistence type="predicted"/>
<evidence type="ECO:0000313" key="2">
    <source>
        <dbReference type="EMBL" id="KAJ8888188.1"/>
    </source>
</evidence>
<feature type="region of interest" description="Disordered" evidence="1">
    <location>
        <begin position="963"/>
        <end position="987"/>
    </location>
</feature>
<keyword evidence="3" id="KW-1185">Reference proteome</keyword>
<protein>
    <submittedName>
        <fullName evidence="2">Uncharacterized protein</fullName>
    </submittedName>
</protein>
<comment type="caution">
    <text evidence="2">The sequence shown here is derived from an EMBL/GenBank/DDBJ whole genome shotgun (WGS) entry which is preliminary data.</text>
</comment>
<accession>A0ABQ9HWK2</accession>
<feature type="region of interest" description="Disordered" evidence="1">
    <location>
        <begin position="41"/>
        <end position="84"/>
    </location>
</feature>
<feature type="region of interest" description="Disordered" evidence="1">
    <location>
        <begin position="727"/>
        <end position="763"/>
    </location>
</feature>
<feature type="compositionally biased region" description="Polar residues" evidence="1">
    <location>
        <begin position="72"/>
        <end position="84"/>
    </location>
</feature>
<sequence>MLTVVSEKVELYHLSGMLFPLINTIPKQLVPMEKSTLLQQTKQSLQNKFSHHGTHGEEHIDSTSDANPAEETFTSPTGRPETTSVSFENLIFSTMKQKQDIIKAIGAEVITSKVTQQRIKESKKLKPNKQTCTKKTKEPILEETSEEDEYIYDNLTLQHIEEYILATEEPMPQDDVSRKKIGDWVVVKFCAGKKSQHAKHFIGQIIKLIPTTHTKIYSVFVWPDRDDIDDIDNDDIMAVLPQPTPGRRGETLFARKSKTYLLFPPSEKIKNIDDMRLALIGAGCPTRGTERTLNELPFLPGNLDAFISTLYESRCLYRLSPPTPILITSPIRDLVADIRRRKQAHRACFLLSHPAPYQHRLRLGVFTQGTLLVTKGSALEIISSEEAGQKRKRWIRTQGRQIGRVSAKTRRKVENLPPPILYPLRGKGGSTLRLQAVSSPESSCGIQVTTCVRAITAQARSVELNTNTLLSAPKCPCATLWDEFSVPASSSSVGHTTTRSRPTLKCTGDQNITTRTIWRLRHRLLSSITSHHTSSNCAAVKCGSSLTTGCRKQCRDWRLGKRGNGAADIPGELHRFNPQSAAYDFLRVSLSRRGSRTSRNMERSGNVAFGDLRSSPSDIGDDVMSTVSAESLIETRYRRQVSTPVQCFARRGDERDDAHVSVTLSAPTLVGLRRVRFLQPGGHLNLWNHKFILSKTCAKETTLNGDQPRQPWTPLALQVFPRGATRSNFRPPNRWPQDTTHQRVATPSSHRTDPFQSHVFNSRPSTPTVEEICCGVRIRPSRMSQDKCGVVPSCRNHNRRRIPRGTSSRSSGCVFSEIGRFSVPTRRNSSIHSWLNQIVPNNTCQHVDSECLLVGTDEDGVRVFRLPTGVGCVPLTNGYPTRMVVRLECLHPFVVDMDAAVVRPPNSHDRLRTGLDGERAMEQASSLTLAERHSHPIAAGNPQTSVDRRRLTPWHSAGRTTTLLVHAPPSPKSSVHIGSPTTPGRSY</sequence>
<gene>
    <name evidence="2" type="ORF">PR048_007675</name>
</gene>
<dbReference type="Proteomes" id="UP001159363">
    <property type="component" value="Chromosome 3"/>
</dbReference>